<dbReference type="InterPro" id="IPR013429">
    <property type="entry name" value="Regulatory_FmdB_Zinc_ribbon"/>
</dbReference>
<gene>
    <name evidence="3" type="ORF">ENW96_00040</name>
</gene>
<evidence type="ECO:0000313" key="3">
    <source>
        <dbReference type="EMBL" id="HGF32767.1"/>
    </source>
</evidence>
<reference evidence="3" key="1">
    <citation type="journal article" date="2020" name="mSystems">
        <title>Genome- and Community-Level Interaction Insights into Carbon Utilization and Element Cycling Functions of Hydrothermarchaeota in Hydrothermal Sediment.</title>
        <authorList>
            <person name="Zhou Z."/>
            <person name="Liu Y."/>
            <person name="Xu W."/>
            <person name="Pan J."/>
            <person name="Luo Z.H."/>
            <person name="Li M."/>
        </authorList>
    </citation>
    <scope>NUCLEOTIDE SEQUENCE [LARGE SCALE GENOMIC DNA]</scope>
    <source>
        <strain evidence="3">SpSt-897</strain>
    </source>
</reference>
<sequence length="126" mass="14129">MPIYEYRCSACRKVSEFLLLSLNSPFTPVCPRCGGTDLERVLSRVRVRLSEETRLERLADPHRWGGLADIDENDPASVARMMRQMGPHLKEALGEDYPGEVDQMIEEAMESGEMGPPDDASGEEDD</sequence>
<evidence type="ECO:0000256" key="1">
    <source>
        <dbReference type="SAM" id="MobiDB-lite"/>
    </source>
</evidence>
<comment type="caution">
    <text evidence="3">The sequence shown here is derived from an EMBL/GenBank/DDBJ whole genome shotgun (WGS) entry which is preliminary data.</text>
</comment>
<accession>A0A7C3YZ77</accession>
<dbReference type="EMBL" id="DTMF01000002">
    <property type="protein sequence ID" value="HGF32767.1"/>
    <property type="molecule type" value="Genomic_DNA"/>
</dbReference>
<dbReference type="NCBIfam" id="TIGR02605">
    <property type="entry name" value="CxxC_CxxC_SSSS"/>
    <property type="match status" value="1"/>
</dbReference>
<organism evidence="3">
    <name type="scientific">Desulfobacca acetoxidans</name>
    <dbReference type="NCBI Taxonomy" id="60893"/>
    <lineage>
        <taxon>Bacteria</taxon>
        <taxon>Pseudomonadati</taxon>
        <taxon>Thermodesulfobacteriota</taxon>
        <taxon>Desulfobaccia</taxon>
        <taxon>Desulfobaccales</taxon>
        <taxon>Desulfobaccaceae</taxon>
        <taxon>Desulfobacca</taxon>
    </lineage>
</organism>
<dbReference type="PANTHER" id="PTHR34404:SF3">
    <property type="entry name" value="REGULATORY PROTEIN, FMDB FAMILY"/>
    <property type="match status" value="1"/>
</dbReference>
<feature type="domain" description="Putative regulatory protein FmdB zinc ribbon" evidence="2">
    <location>
        <begin position="1"/>
        <end position="43"/>
    </location>
</feature>
<feature type="region of interest" description="Disordered" evidence="1">
    <location>
        <begin position="107"/>
        <end position="126"/>
    </location>
</feature>
<dbReference type="AlphaFoldDB" id="A0A7C3YZ77"/>
<dbReference type="PANTHER" id="PTHR34404">
    <property type="entry name" value="REGULATORY PROTEIN, FMDB FAMILY"/>
    <property type="match status" value="1"/>
</dbReference>
<protein>
    <submittedName>
        <fullName evidence="3">Zinc ribbon domain-containing protein</fullName>
    </submittedName>
</protein>
<proteinExistence type="predicted"/>
<name>A0A7C3YZ77_9BACT</name>
<dbReference type="Pfam" id="PF09723">
    <property type="entry name" value="Zn_ribbon_8"/>
    <property type="match status" value="1"/>
</dbReference>
<dbReference type="SMART" id="SM00834">
    <property type="entry name" value="CxxC_CXXC_SSSS"/>
    <property type="match status" value="1"/>
</dbReference>
<evidence type="ECO:0000259" key="2">
    <source>
        <dbReference type="SMART" id="SM00834"/>
    </source>
</evidence>